<dbReference type="PANTHER" id="PTHR11022:SF41">
    <property type="entry name" value="PEPTIDOGLYCAN-RECOGNITION PROTEIN LC-RELATED"/>
    <property type="match status" value="1"/>
</dbReference>
<dbReference type="Gene3D" id="2.60.40.4070">
    <property type="match status" value="1"/>
</dbReference>
<dbReference type="Pfam" id="PF13205">
    <property type="entry name" value="Big_5"/>
    <property type="match status" value="2"/>
</dbReference>
<keyword evidence="2" id="KW-0732">Signal</keyword>
<proteinExistence type="inferred from homology"/>
<evidence type="ECO:0008006" key="6">
    <source>
        <dbReference type="Google" id="ProtNLM"/>
    </source>
</evidence>
<dbReference type="Gene3D" id="2.60.40.3710">
    <property type="match status" value="1"/>
</dbReference>
<feature type="domain" description="N-acetylmuramoyl-L-alanine amidase" evidence="3">
    <location>
        <begin position="188"/>
        <end position="341"/>
    </location>
</feature>
<accession>A0A3B1CLB8</accession>
<dbReference type="GO" id="GO:0009253">
    <property type="term" value="P:peptidoglycan catabolic process"/>
    <property type="evidence" value="ECO:0007669"/>
    <property type="project" value="InterPro"/>
</dbReference>
<evidence type="ECO:0000256" key="1">
    <source>
        <dbReference type="ARBA" id="ARBA00007553"/>
    </source>
</evidence>
<dbReference type="InterPro" id="IPR032812">
    <property type="entry name" value="SbsA_Ig"/>
</dbReference>
<organism evidence="5">
    <name type="scientific">hydrothermal vent metagenome</name>
    <dbReference type="NCBI Taxonomy" id="652676"/>
    <lineage>
        <taxon>unclassified sequences</taxon>
        <taxon>metagenomes</taxon>
        <taxon>ecological metagenomes</taxon>
    </lineage>
</organism>
<dbReference type="PANTHER" id="PTHR11022">
    <property type="entry name" value="PEPTIDOGLYCAN RECOGNITION PROTEIN"/>
    <property type="match status" value="1"/>
</dbReference>
<protein>
    <recommendedName>
        <fullName evidence="6">N-acetylmuramoyl-L-alanine amidase</fullName>
    </recommendedName>
</protein>
<dbReference type="SMART" id="SM00644">
    <property type="entry name" value="Ami_2"/>
    <property type="match status" value="1"/>
</dbReference>
<reference evidence="5" key="1">
    <citation type="submission" date="2018-06" db="EMBL/GenBank/DDBJ databases">
        <authorList>
            <person name="Zhirakovskaya E."/>
        </authorList>
    </citation>
    <scope>NUCLEOTIDE SEQUENCE</scope>
</reference>
<dbReference type="GO" id="GO:0008270">
    <property type="term" value="F:zinc ion binding"/>
    <property type="evidence" value="ECO:0007669"/>
    <property type="project" value="InterPro"/>
</dbReference>
<dbReference type="SUPFAM" id="SSF55846">
    <property type="entry name" value="N-acetylmuramoyl-L-alanine amidase-like"/>
    <property type="match status" value="1"/>
</dbReference>
<dbReference type="InterPro" id="IPR006619">
    <property type="entry name" value="PGRP_domain_met/bac"/>
</dbReference>
<feature type="domain" description="Peptidoglycan recognition protein family" evidence="4">
    <location>
        <begin position="175"/>
        <end position="321"/>
    </location>
</feature>
<dbReference type="SMART" id="SM00701">
    <property type="entry name" value="PGRP"/>
    <property type="match status" value="1"/>
</dbReference>
<dbReference type="EMBL" id="UOGD01000378">
    <property type="protein sequence ID" value="VAX27311.1"/>
    <property type="molecule type" value="Genomic_DNA"/>
</dbReference>
<dbReference type="Pfam" id="PF18962">
    <property type="entry name" value="Por_Secre_tail"/>
    <property type="match status" value="1"/>
</dbReference>
<name>A0A3B1CLB8_9ZZZZ</name>
<evidence type="ECO:0000259" key="3">
    <source>
        <dbReference type="SMART" id="SM00644"/>
    </source>
</evidence>
<dbReference type="GO" id="GO:0008745">
    <property type="term" value="F:N-acetylmuramoyl-L-alanine amidase activity"/>
    <property type="evidence" value="ECO:0007669"/>
    <property type="project" value="InterPro"/>
</dbReference>
<sequence length="668" mass="74469">MQKLFKMKILLIVFVFSFWGLSAKTFAQKITSQQLEYSPTENLSKVTTSEYLSEVIEIPLKNAEPFIAVGLTATLYKNNKSITFYIRVSGNGTDWGKWNVIENDNEAGKIDFKFLSTLQFFNRNSKFIQFKTNEYSNLKTLTFSFISPGKTPKNLVEENIKRSRLQKSAAGIERPAYINRKGWGCPQDENVVSRSLTNVTHLIIHHSAGNTVSSDYAAVVRSYWDYHVNTHGWADIGYNWLVDPNGVLYKGRAWKSDTQENVIGAHNSGKNGNTAGICFIGNYVSNIPSDAGLNKIAEISAFLCDKYNIDPEGKSYHAAIERVNDNITGHGQSGGGTSCPGTQIINRMQTIRELTASKIIDITAAPEVVYTYPNSEIDSSYLTKPIVIEFSHPMDKNSVETSYSISPNIFALISWNDNGNIFTITPSSPLASTTEYKVTISTDAKSFWNVPIAEQLEIDFVTKENDNLSLLSVYPNDGDTDIDLDATVRLQFDGPLASNSLGGNVLFLDDEENNVSIRVNTASYSDGIIEFYPTSNLAENKKYSIILKDGISTTDGYSFGTEKNITFTTKSLTSVLDDNNPKNYELISCYPNPFNPSTTIQYQIKEDSRVSIKIYDIIGNEISTLVNKFVKTGIYRSTFNAENLPSGIYFSQIVTNNETKTIKLLLTK</sequence>
<dbReference type="AlphaFoldDB" id="A0A3B1CLB8"/>
<dbReference type="InterPro" id="IPR015510">
    <property type="entry name" value="PGRP"/>
</dbReference>
<dbReference type="CDD" id="cd06583">
    <property type="entry name" value="PGRP"/>
    <property type="match status" value="1"/>
</dbReference>
<evidence type="ECO:0000313" key="5">
    <source>
        <dbReference type="EMBL" id="VAX27311.1"/>
    </source>
</evidence>
<gene>
    <name evidence="5" type="ORF">MNBD_IGNAVI01-1169</name>
</gene>
<dbReference type="Gene3D" id="3.40.80.10">
    <property type="entry name" value="Peptidoglycan recognition protein-like"/>
    <property type="match status" value="1"/>
</dbReference>
<dbReference type="InterPro" id="IPR002502">
    <property type="entry name" value="Amidase_domain"/>
</dbReference>
<dbReference type="NCBIfam" id="TIGR04183">
    <property type="entry name" value="Por_Secre_tail"/>
    <property type="match status" value="1"/>
</dbReference>
<dbReference type="InterPro" id="IPR026444">
    <property type="entry name" value="Secre_tail"/>
</dbReference>
<evidence type="ECO:0000256" key="2">
    <source>
        <dbReference type="ARBA" id="ARBA00022729"/>
    </source>
</evidence>
<dbReference type="Pfam" id="PF01510">
    <property type="entry name" value="Amidase_2"/>
    <property type="match status" value="1"/>
</dbReference>
<comment type="similarity">
    <text evidence="1">Belongs to the N-acetylmuramoyl-L-alanine amidase 2 family.</text>
</comment>
<evidence type="ECO:0000259" key="4">
    <source>
        <dbReference type="SMART" id="SM00701"/>
    </source>
</evidence>
<dbReference type="InterPro" id="IPR036505">
    <property type="entry name" value="Amidase/PGRP_sf"/>
</dbReference>